<evidence type="ECO:0000313" key="2">
    <source>
        <dbReference type="EMBL" id="MCC1484889.1"/>
    </source>
</evidence>
<dbReference type="PANTHER" id="PTHR45947:SF14">
    <property type="entry name" value="SLL1723 PROTEIN"/>
    <property type="match status" value="1"/>
</dbReference>
<evidence type="ECO:0000259" key="1">
    <source>
        <dbReference type="Pfam" id="PF00534"/>
    </source>
</evidence>
<reference evidence="3" key="1">
    <citation type="submission" date="2021-03" db="EMBL/GenBank/DDBJ databases">
        <title>Genome of Cognatishimia sp. F0-27.</title>
        <authorList>
            <person name="Ping X."/>
        </authorList>
    </citation>
    <scope>NUCLEOTIDE SEQUENCE [LARGE SCALE GENOMIC DNA]</scope>
    <source>
        <strain evidence="3">E313</strain>
    </source>
</reference>
<dbReference type="Pfam" id="PF00534">
    <property type="entry name" value="Glycos_transf_1"/>
    <property type="match status" value="1"/>
</dbReference>
<organism evidence="2 3">
    <name type="scientific">Winogradskyella immobilis</name>
    <dbReference type="NCBI Taxonomy" id="2816852"/>
    <lineage>
        <taxon>Bacteria</taxon>
        <taxon>Pseudomonadati</taxon>
        <taxon>Bacteroidota</taxon>
        <taxon>Flavobacteriia</taxon>
        <taxon>Flavobacteriales</taxon>
        <taxon>Flavobacteriaceae</taxon>
        <taxon>Winogradskyella</taxon>
    </lineage>
</organism>
<keyword evidence="3" id="KW-1185">Reference proteome</keyword>
<dbReference type="PANTHER" id="PTHR45947">
    <property type="entry name" value="SULFOQUINOVOSYL TRANSFERASE SQD2"/>
    <property type="match status" value="1"/>
</dbReference>
<accession>A0ABS8ENW3</accession>
<sequence length="389" mass="44316">MRIGLILSASPGYSETFLKSKILGLKEKGHSVLLFCQKSNPDFSLCEVRKLPSVSIRKGALLFKLIIAYLSLIPHVNCVIKYYKLERKEGVSVFQIMKKVYLNAAFFKEKLDWLHFGFGTLSIGRENLAKAIDAKLAVSFRGFDIGIYPLKHPNCYAKLWNKVDKIHVISNDIKTLLYSNNFKDQAPVVKITPAIDVDFFTTTQNKENDSIQFITVARLHWKKGLDYTLEALALLKKQGVTFHYTIIGNGPQEEYFKFLAHQLNLSSSVTFKGQLGHDKIKEALSEADIYLQYSVQEGFCNAVLEAQAMGLLCVVSDAEGLSENVLHNETGWVVPLRKPELLVEKIRSVISLPQTEKDGIIQRAKDRVKHEFNVNKQQQKFYEFYENNR</sequence>
<gene>
    <name evidence="2" type="ORF">J1C55_09830</name>
</gene>
<dbReference type="InterPro" id="IPR001296">
    <property type="entry name" value="Glyco_trans_1"/>
</dbReference>
<feature type="domain" description="Glycosyl transferase family 1" evidence="1">
    <location>
        <begin position="204"/>
        <end position="358"/>
    </location>
</feature>
<dbReference type="RefSeq" id="WP_227477369.1">
    <property type="nucleotide sequence ID" value="NZ_JAFMPT010000012.1"/>
</dbReference>
<evidence type="ECO:0000313" key="3">
    <source>
        <dbReference type="Proteomes" id="UP000778797"/>
    </source>
</evidence>
<dbReference type="EMBL" id="JAFMPT010000012">
    <property type="protein sequence ID" value="MCC1484889.1"/>
    <property type="molecule type" value="Genomic_DNA"/>
</dbReference>
<dbReference type="SUPFAM" id="SSF53756">
    <property type="entry name" value="UDP-Glycosyltransferase/glycogen phosphorylase"/>
    <property type="match status" value="1"/>
</dbReference>
<dbReference type="CDD" id="cd03801">
    <property type="entry name" value="GT4_PimA-like"/>
    <property type="match status" value="1"/>
</dbReference>
<comment type="caution">
    <text evidence="2">The sequence shown here is derived from an EMBL/GenBank/DDBJ whole genome shotgun (WGS) entry which is preliminary data.</text>
</comment>
<name>A0ABS8ENW3_9FLAO</name>
<dbReference type="Gene3D" id="3.40.50.2000">
    <property type="entry name" value="Glycogen Phosphorylase B"/>
    <property type="match status" value="2"/>
</dbReference>
<proteinExistence type="predicted"/>
<dbReference type="InterPro" id="IPR050194">
    <property type="entry name" value="Glycosyltransferase_grp1"/>
</dbReference>
<dbReference type="Proteomes" id="UP000778797">
    <property type="component" value="Unassembled WGS sequence"/>
</dbReference>
<reference evidence="3" key="2">
    <citation type="submission" date="2023-07" db="EMBL/GenBank/DDBJ databases">
        <title>Genome of Winogradskyella sp. E313.</title>
        <authorList>
            <person name="Zhou Y."/>
        </authorList>
    </citation>
    <scope>NUCLEOTIDE SEQUENCE [LARGE SCALE GENOMIC DNA]</scope>
    <source>
        <strain evidence="3">E313</strain>
    </source>
</reference>
<protein>
    <submittedName>
        <fullName evidence="2">Glycosyltransferase family 4 protein</fullName>
    </submittedName>
</protein>